<keyword evidence="2" id="KW-1185">Reference proteome</keyword>
<dbReference type="Proteomes" id="UP000189739">
    <property type="component" value="Unassembled WGS sequence"/>
</dbReference>
<proteinExistence type="predicted"/>
<comment type="caution">
    <text evidence="1">The sequence shown here is derived from an EMBL/GenBank/DDBJ whole genome shotgun (WGS) entry which is preliminary data.</text>
</comment>
<evidence type="ECO:0000313" key="1">
    <source>
        <dbReference type="EMBL" id="OOQ61463.1"/>
    </source>
</evidence>
<gene>
    <name evidence="1" type="ORF">BC343_21105</name>
</gene>
<evidence type="ECO:0000313" key="2">
    <source>
        <dbReference type="Proteomes" id="UP000189739"/>
    </source>
</evidence>
<dbReference type="EMBL" id="MBTF01000002">
    <property type="protein sequence ID" value="OOQ61463.1"/>
    <property type="molecule type" value="Genomic_DNA"/>
</dbReference>
<sequence length="75" mass="8426">MQRAVAINLFAKLKKADDEDKTTTKNMAVKSRQIPAGIYGVLFYLQEKTIVLKTEVLYEGTGAKHQCPKESEIPQ</sequence>
<organism evidence="1 2">
    <name type="scientific">Mucilaginibacter pedocola</name>
    <dbReference type="NCBI Taxonomy" id="1792845"/>
    <lineage>
        <taxon>Bacteria</taxon>
        <taxon>Pseudomonadati</taxon>
        <taxon>Bacteroidota</taxon>
        <taxon>Sphingobacteriia</taxon>
        <taxon>Sphingobacteriales</taxon>
        <taxon>Sphingobacteriaceae</taxon>
        <taxon>Mucilaginibacter</taxon>
    </lineage>
</organism>
<accession>A0A1S9PKH1</accession>
<dbReference type="AlphaFoldDB" id="A0A1S9PKH1"/>
<protein>
    <submittedName>
        <fullName evidence="1">Uncharacterized protein</fullName>
    </submittedName>
</protein>
<reference evidence="1 2" key="1">
    <citation type="submission" date="2016-07" db="EMBL/GenBank/DDBJ databases">
        <title>Genomic analysis of zinc-resistant bacterium Mucilaginibacter pedocola TBZ30.</title>
        <authorList>
            <person name="Huang J."/>
            <person name="Tang J."/>
        </authorList>
    </citation>
    <scope>NUCLEOTIDE SEQUENCE [LARGE SCALE GENOMIC DNA]</scope>
    <source>
        <strain evidence="1 2">TBZ30</strain>
    </source>
</reference>
<name>A0A1S9PKH1_9SPHI</name>